<comment type="caution">
    <text evidence="1">The sequence shown here is derived from an EMBL/GenBank/DDBJ whole genome shotgun (WGS) entry which is preliminary data.</text>
</comment>
<protein>
    <submittedName>
        <fullName evidence="1">Uncharacterized protein</fullName>
    </submittedName>
</protein>
<proteinExistence type="predicted"/>
<sequence>MERRLRDGEEVVTWKLYLGLTFTIPTLERVTIGCCEVDGGGGGGGKVFGGSVVFSGDGVGNRVRGVVCGVACGVVCGGLSWSHGAEGKESFVKCDMTGNDDFVGVQVKALISTMIVRVPEKDRWCGTRGKFVRWKGEKLLRYPYTIADHEKP</sequence>
<evidence type="ECO:0000313" key="1">
    <source>
        <dbReference type="EMBL" id="GJT52428.1"/>
    </source>
</evidence>
<accession>A0ABQ5ENC0</accession>
<reference evidence="1" key="1">
    <citation type="journal article" date="2022" name="Int. J. Mol. Sci.">
        <title>Draft Genome of Tanacetum Coccineum: Genomic Comparison of Closely Related Tanacetum-Family Plants.</title>
        <authorList>
            <person name="Yamashiro T."/>
            <person name="Shiraishi A."/>
            <person name="Nakayama K."/>
            <person name="Satake H."/>
        </authorList>
    </citation>
    <scope>NUCLEOTIDE SEQUENCE</scope>
</reference>
<dbReference type="Proteomes" id="UP001151760">
    <property type="component" value="Unassembled WGS sequence"/>
</dbReference>
<name>A0ABQ5ENC0_9ASTR</name>
<gene>
    <name evidence="1" type="ORF">Tco_0978585</name>
</gene>
<evidence type="ECO:0000313" key="2">
    <source>
        <dbReference type="Proteomes" id="UP001151760"/>
    </source>
</evidence>
<organism evidence="1 2">
    <name type="scientific">Tanacetum coccineum</name>
    <dbReference type="NCBI Taxonomy" id="301880"/>
    <lineage>
        <taxon>Eukaryota</taxon>
        <taxon>Viridiplantae</taxon>
        <taxon>Streptophyta</taxon>
        <taxon>Embryophyta</taxon>
        <taxon>Tracheophyta</taxon>
        <taxon>Spermatophyta</taxon>
        <taxon>Magnoliopsida</taxon>
        <taxon>eudicotyledons</taxon>
        <taxon>Gunneridae</taxon>
        <taxon>Pentapetalae</taxon>
        <taxon>asterids</taxon>
        <taxon>campanulids</taxon>
        <taxon>Asterales</taxon>
        <taxon>Asteraceae</taxon>
        <taxon>Asteroideae</taxon>
        <taxon>Anthemideae</taxon>
        <taxon>Anthemidinae</taxon>
        <taxon>Tanacetum</taxon>
    </lineage>
</organism>
<reference evidence="1" key="2">
    <citation type="submission" date="2022-01" db="EMBL/GenBank/DDBJ databases">
        <authorList>
            <person name="Yamashiro T."/>
            <person name="Shiraishi A."/>
            <person name="Satake H."/>
            <person name="Nakayama K."/>
        </authorList>
    </citation>
    <scope>NUCLEOTIDE SEQUENCE</scope>
</reference>
<dbReference type="EMBL" id="BQNB010016495">
    <property type="protein sequence ID" value="GJT52428.1"/>
    <property type="molecule type" value="Genomic_DNA"/>
</dbReference>
<keyword evidence="2" id="KW-1185">Reference proteome</keyword>